<feature type="compositionally biased region" description="Basic and acidic residues" evidence="1">
    <location>
        <begin position="1"/>
        <end position="21"/>
    </location>
</feature>
<proteinExistence type="predicted"/>
<gene>
    <name evidence="2" type="ordered locus">RAM_33750</name>
</gene>
<dbReference type="GeneID" id="92877207"/>
<dbReference type="Proteomes" id="UP000006138">
    <property type="component" value="Chromosome"/>
</dbReference>
<evidence type="ECO:0000313" key="2">
    <source>
        <dbReference type="EMBL" id="AEK45223.1"/>
    </source>
</evidence>
<evidence type="ECO:0000313" key="3">
    <source>
        <dbReference type="Proteomes" id="UP000006138"/>
    </source>
</evidence>
<dbReference type="AlphaFoldDB" id="A0A9R0UBY5"/>
<dbReference type="EMBL" id="CP002896">
    <property type="protein sequence ID" value="AEK45223.1"/>
    <property type="molecule type" value="Genomic_DNA"/>
</dbReference>
<dbReference type="KEGG" id="amn:RAM_33750"/>
<protein>
    <submittedName>
        <fullName evidence="2">Uncharacterized protein</fullName>
    </submittedName>
</protein>
<feature type="region of interest" description="Disordered" evidence="1">
    <location>
        <begin position="1"/>
        <end position="46"/>
    </location>
</feature>
<reference evidence="2 3" key="1">
    <citation type="journal article" date="2011" name="J. Bacteriol.">
        <title>Whole genome sequence of the rifamycin B-producing strain Amycolatopsis mediterranei S699.</title>
        <authorList>
            <person name="Verma M."/>
            <person name="Kaur J."/>
            <person name="Kumar M."/>
            <person name="Kumari K."/>
            <person name="Saxena A."/>
            <person name="Anand S."/>
            <person name="Nigam A."/>
            <person name="Ravi V."/>
            <person name="Raghuvanshi S."/>
            <person name="Khurana P."/>
            <person name="Tyagi A.K."/>
            <person name="Khurana J.P."/>
            <person name="Lal R."/>
        </authorList>
    </citation>
    <scope>NUCLEOTIDE SEQUENCE [LARGE SCALE GENOMIC DNA]</scope>
    <source>
        <strain evidence="2 3">S699</strain>
    </source>
</reference>
<name>A0A9R0UBY5_AMYMS</name>
<sequence>MDATDPRSGSEKTDDEAKPATEQDEGLGEPDPTASDEDERHASEGG</sequence>
<dbReference type="RefSeq" id="WP_014467490.1">
    <property type="nucleotide sequence ID" value="NC_017186.1"/>
</dbReference>
<organism evidence="2 3">
    <name type="scientific">Amycolatopsis mediterranei (strain S699)</name>
    <name type="common">Nocardia mediterranei</name>
    <dbReference type="NCBI Taxonomy" id="713604"/>
    <lineage>
        <taxon>Bacteria</taxon>
        <taxon>Bacillati</taxon>
        <taxon>Actinomycetota</taxon>
        <taxon>Actinomycetes</taxon>
        <taxon>Pseudonocardiales</taxon>
        <taxon>Pseudonocardiaceae</taxon>
        <taxon>Amycolatopsis</taxon>
    </lineage>
</organism>
<accession>A0A9R0UBY5</accession>
<evidence type="ECO:0000256" key="1">
    <source>
        <dbReference type="SAM" id="MobiDB-lite"/>
    </source>
</evidence>
<keyword evidence="3" id="KW-1185">Reference proteome</keyword>